<evidence type="ECO:0000259" key="5">
    <source>
        <dbReference type="PROSITE" id="PS50279"/>
    </source>
</evidence>
<dbReference type="SMART" id="SM00131">
    <property type="entry name" value="KU"/>
    <property type="match status" value="2"/>
</dbReference>
<dbReference type="PROSITE" id="PS50279">
    <property type="entry name" value="BPTI_KUNITZ_2"/>
    <property type="match status" value="2"/>
</dbReference>
<dbReference type="CDD" id="cd00109">
    <property type="entry name" value="Kunitz-type"/>
    <property type="match status" value="2"/>
</dbReference>
<feature type="domain" description="BPTI/Kunitz inhibitor" evidence="5">
    <location>
        <begin position="161"/>
        <end position="213"/>
    </location>
</feature>
<evidence type="ECO:0000256" key="3">
    <source>
        <dbReference type="ARBA" id="ARBA00023157"/>
    </source>
</evidence>
<name>A0A8J2WH54_9CRUS</name>
<dbReference type="InterPro" id="IPR036880">
    <property type="entry name" value="Kunitz_BPTI_sf"/>
</dbReference>
<sequence>MSSSIIFLLCLVALVSAYPQRAAAPVAELDPICLLPPVSDPTANCNKFSVKYFFDAVDGDCEDFLYSGCGATENVFDSELACELRCENVHDRLNSFESVESFERLRGDGYIFNLYSNSFNSKLTMYAKFIVLLCVVAYAWAAPQYAIPVPLMAQQQLDPVCLLPPLNPAVRCNEFSIKWYYDSTTRDCEKIFYTGCGGSKNLFATEDLCELRCDNDNFDSFESVENFREYPLRKFQYFVLGK</sequence>
<dbReference type="AlphaFoldDB" id="A0A8J2WH54"/>
<reference evidence="6" key="1">
    <citation type="submission" date="2021-11" db="EMBL/GenBank/DDBJ databases">
        <authorList>
            <person name="Schell T."/>
        </authorList>
    </citation>
    <scope>NUCLEOTIDE SEQUENCE</scope>
    <source>
        <strain evidence="6">M5</strain>
    </source>
</reference>
<dbReference type="GO" id="GO:0004867">
    <property type="term" value="F:serine-type endopeptidase inhibitor activity"/>
    <property type="evidence" value="ECO:0007669"/>
    <property type="project" value="UniProtKB-KW"/>
</dbReference>
<dbReference type="PANTHER" id="PTHR10083">
    <property type="entry name" value="KUNITZ-TYPE PROTEASE INHIBITOR-RELATED"/>
    <property type="match status" value="1"/>
</dbReference>
<dbReference type="Proteomes" id="UP000789390">
    <property type="component" value="Unassembled WGS sequence"/>
</dbReference>
<feature type="chain" id="PRO_5035176750" description="BPTI/Kunitz inhibitor domain-containing protein" evidence="4">
    <location>
        <begin position="18"/>
        <end position="242"/>
    </location>
</feature>
<dbReference type="InterPro" id="IPR002223">
    <property type="entry name" value="Kunitz_BPTI"/>
</dbReference>
<keyword evidence="4" id="KW-0732">Signal</keyword>
<keyword evidence="2" id="KW-0722">Serine protease inhibitor</keyword>
<comment type="caution">
    <text evidence="6">The sequence shown here is derived from an EMBL/GenBank/DDBJ whole genome shotgun (WGS) entry which is preliminary data.</text>
</comment>
<dbReference type="Gene3D" id="4.10.410.10">
    <property type="entry name" value="Pancreatic trypsin inhibitor Kunitz domain"/>
    <property type="match status" value="2"/>
</dbReference>
<keyword evidence="3" id="KW-1015">Disulfide bond</keyword>
<keyword evidence="7" id="KW-1185">Reference proteome</keyword>
<dbReference type="GO" id="GO:0005615">
    <property type="term" value="C:extracellular space"/>
    <property type="evidence" value="ECO:0007669"/>
    <property type="project" value="TreeGrafter"/>
</dbReference>
<keyword evidence="1" id="KW-0646">Protease inhibitor</keyword>
<evidence type="ECO:0000313" key="6">
    <source>
        <dbReference type="EMBL" id="CAH0101412.1"/>
    </source>
</evidence>
<organism evidence="6 7">
    <name type="scientific">Daphnia galeata</name>
    <dbReference type="NCBI Taxonomy" id="27404"/>
    <lineage>
        <taxon>Eukaryota</taxon>
        <taxon>Metazoa</taxon>
        <taxon>Ecdysozoa</taxon>
        <taxon>Arthropoda</taxon>
        <taxon>Crustacea</taxon>
        <taxon>Branchiopoda</taxon>
        <taxon>Diplostraca</taxon>
        <taxon>Cladocera</taxon>
        <taxon>Anomopoda</taxon>
        <taxon>Daphniidae</taxon>
        <taxon>Daphnia</taxon>
    </lineage>
</organism>
<dbReference type="SUPFAM" id="SSF57362">
    <property type="entry name" value="BPTI-like"/>
    <property type="match status" value="2"/>
</dbReference>
<accession>A0A8J2WH54</accession>
<dbReference type="EMBL" id="CAKKLH010000057">
    <property type="protein sequence ID" value="CAH0101412.1"/>
    <property type="molecule type" value="Genomic_DNA"/>
</dbReference>
<evidence type="ECO:0000256" key="1">
    <source>
        <dbReference type="ARBA" id="ARBA00022690"/>
    </source>
</evidence>
<dbReference type="Pfam" id="PF00014">
    <property type="entry name" value="Kunitz_BPTI"/>
    <property type="match status" value="2"/>
</dbReference>
<proteinExistence type="predicted"/>
<evidence type="ECO:0000313" key="7">
    <source>
        <dbReference type="Proteomes" id="UP000789390"/>
    </source>
</evidence>
<feature type="signal peptide" evidence="4">
    <location>
        <begin position="1"/>
        <end position="17"/>
    </location>
</feature>
<dbReference type="InterPro" id="IPR020901">
    <property type="entry name" value="Prtase_inh_Kunz-CS"/>
</dbReference>
<dbReference type="FunFam" id="4.10.410.10:FF:000096">
    <property type="entry name" value="Uncharacterized protein"/>
    <property type="match status" value="2"/>
</dbReference>
<protein>
    <recommendedName>
        <fullName evidence="5">BPTI/Kunitz inhibitor domain-containing protein</fullName>
    </recommendedName>
</protein>
<gene>
    <name evidence="6" type="ORF">DGAL_LOCUS3743</name>
</gene>
<dbReference type="OrthoDB" id="6371245at2759"/>
<dbReference type="PANTHER" id="PTHR10083:SF328">
    <property type="entry name" value="TISSUE FACTOR PATHWAY INHIBITOR"/>
    <property type="match status" value="1"/>
</dbReference>
<dbReference type="PROSITE" id="PS00280">
    <property type="entry name" value="BPTI_KUNITZ_1"/>
    <property type="match status" value="1"/>
</dbReference>
<dbReference type="InterPro" id="IPR050098">
    <property type="entry name" value="TFPI/VKTCI-like"/>
</dbReference>
<feature type="domain" description="BPTI/Kunitz inhibitor" evidence="5">
    <location>
        <begin position="33"/>
        <end position="86"/>
    </location>
</feature>
<evidence type="ECO:0000256" key="4">
    <source>
        <dbReference type="SAM" id="SignalP"/>
    </source>
</evidence>
<evidence type="ECO:0000256" key="2">
    <source>
        <dbReference type="ARBA" id="ARBA00022900"/>
    </source>
</evidence>